<evidence type="ECO:0008006" key="4">
    <source>
        <dbReference type="Google" id="ProtNLM"/>
    </source>
</evidence>
<evidence type="ECO:0000313" key="2">
    <source>
        <dbReference type="EMBL" id="KMZ89820.1"/>
    </source>
</evidence>
<feature type="compositionally biased region" description="Polar residues" evidence="1">
    <location>
        <begin position="297"/>
        <end position="307"/>
    </location>
</feature>
<dbReference type="Proteomes" id="UP000053776">
    <property type="component" value="Unassembled WGS sequence"/>
</dbReference>
<feature type="region of interest" description="Disordered" evidence="1">
    <location>
        <begin position="284"/>
        <end position="309"/>
    </location>
</feature>
<feature type="compositionally biased region" description="Basic and acidic residues" evidence="1">
    <location>
        <begin position="284"/>
        <end position="293"/>
    </location>
</feature>
<dbReference type="EMBL" id="KQ235125">
    <property type="protein sequence ID" value="KMZ89820.1"/>
    <property type="molecule type" value="Genomic_DNA"/>
</dbReference>
<dbReference type="Pfam" id="PF05795">
    <property type="entry name" value="Plasmodium_Vir"/>
    <property type="match status" value="1"/>
</dbReference>
<accession>A0A0J9T374</accession>
<organism evidence="2 3">
    <name type="scientific">Plasmodium vivax Mauritania I</name>
    <dbReference type="NCBI Taxonomy" id="1035515"/>
    <lineage>
        <taxon>Eukaryota</taxon>
        <taxon>Sar</taxon>
        <taxon>Alveolata</taxon>
        <taxon>Apicomplexa</taxon>
        <taxon>Aconoidasida</taxon>
        <taxon>Haemosporida</taxon>
        <taxon>Plasmodiidae</taxon>
        <taxon>Plasmodium</taxon>
        <taxon>Plasmodium (Plasmodium)</taxon>
    </lineage>
</organism>
<evidence type="ECO:0000256" key="1">
    <source>
        <dbReference type="SAM" id="MobiDB-lite"/>
    </source>
</evidence>
<reference evidence="2 3" key="1">
    <citation type="submission" date="2011-08" db="EMBL/GenBank/DDBJ databases">
        <title>The Genome Sequence of Plasmodium vivax Mauritania I.</title>
        <authorList>
            <consortium name="The Broad Institute Genome Sequencing Platform"/>
            <consortium name="The Broad Institute Genome Sequencing Center for Infectious Disease"/>
            <person name="Neafsey D."/>
            <person name="Carlton J."/>
            <person name="Barnwell J."/>
            <person name="Collins W."/>
            <person name="Escalante A."/>
            <person name="Mullikin J."/>
            <person name="Saul A."/>
            <person name="Guigo R."/>
            <person name="Camara F."/>
            <person name="Young S.K."/>
            <person name="Zeng Q."/>
            <person name="Gargeya S."/>
            <person name="Fitzgerald M."/>
            <person name="Haas B."/>
            <person name="Abouelleil A."/>
            <person name="Alvarado L."/>
            <person name="Arachchi H.M."/>
            <person name="Berlin A."/>
            <person name="Brown A."/>
            <person name="Chapman S.B."/>
            <person name="Chen Z."/>
            <person name="Dunbar C."/>
            <person name="Freedman E."/>
            <person name="Gearin G."/>
            <person name="Gellesch M."/>
            <person name="Goldberg J."/>
            <person name="Griggs A."/>
            <person name="Gujja S."/>
            <person name="Heiman D."/>
            <person name="Howarth C."/>
            <person name="Larson L."/>
            <person name="Lui A."/>
            <person name="MacDonald P.J.P."/>
            <person name="Montmayeur A."/>
            <person name="Murphy C."/>
            <person name="Neiman D."/>
            <person name="Pearson M."/>
            <person name="Priest M."/>
            <person name="Roberts A."/>
            <person name="Saif S."/>
            <person name="Shea T."/>
            <person name="Shenoy N."/>
            <person name="Sisk P."/>
            <person name="Stolte C."/>
            <person name="Sykes S."/>
            <person name="Wortman J."/>
            <person name="Nusbaum C."/>
            <person name="Birren B."/>
        </authorList>
    </citation>
    <scope>NUCLEOTIDE SEQUENCE [LARGE SCALE GENOMIC DNA]</scope>
    <source>
        <strain evidence="2 3">Mauritania I</strain>
    </source>
</reference>
<name>A0A0J9T374_PLAVI</name>
<evidence type="ECO:0000313" key="3">
    <source>
        <dbReference type="Proteomes" id="UP000053776"/>
    </source>
</evidence>
<dbReference type="AlphaFoldDB" id="A0A0J9T374"/>
<proteinExistence type="predicted"/>
<gene>
    <name evidence="2" type="ORF">PVMG_05985</name>
</gene>
<sequence length="372" mass="43932">MFCTIKYKYRKRDNRENIEIFIKFYKHKSIVFNILIPPKKKNKKKDIEEYTSNFHYDYFNKEQDFCKNVPYFTDIKDELKKHYVPDHISEKIKRALCFIYNKKKNQQDKFDTELCSYLYYWIGSKIYPVVKYKILFSKIITMLYEELYSTDFLNTCTALYSDIDKDTFNTYKMLHDYSKDYINIEIDTSHGHTTCDNDYKQFIEKYISIYKETYKDCIREKTKNYDCTKFFSLFGNKSYDDLTSYTCTKVKPQSFILDEKSENVDRRYSSSGVNLSGVIYSPKSHPDTIRSPRAEASTASYPNSGSETQHEINRAISPPMEDIAEVSSSKTIAGSVAPVLGVSSISLLLYKVIENIIDIHTFIIYMCFPFFK</sequence>
<dbReference type="InterPro" id="IPR008780">
    <property type="entry name" value="Plasmodium_Vir"/>
</dbReference>
<protein>
    <recommendedName>
        <fullName evidence="4">Variable surface protein</fullName>
    </recommendedName>
</protein>